<evidence type="ECO:0000313" key="2">
    <source>
        <dbReference type="Proteomes" id="UP001216510"/>
    </source>
</evidence>
<dbReference type="RefSeq" id="WP_277418023.1">
    <property type="nucleotide sequence ID" value="NZ_CP119083.1"/>
</dbReference>
<keyword evidence="2" id="KW-1185">Reference proteome</keyword>
<name>A0ABY8BKD2_9BURK</name>
<dbReference type="EMBL" id="CP119083">
    <property type="protein sequence ID" value="WEF35361.1"/>
    <property type="molecule type" value="Genomic_DNA"/>
</dbReference>
<proteinExistence type="predicted"/>
<reference evidence="1 2" key="1">
    <citation type="submission" date="2023-02" db="EMBL/GenBank/DDBJ databases">
        <title>Gemone sequence of Telluria chitinolytica ACM 3522T.</title>
        <authorList>
            <person name="Frediansyah A."/>
            <person name="Miess H."/>
            <person name="Gross H."/>
        </authorList>
    </citation>
    <scope>NUCLEOTIDE SEQUENCE [LARGE SCALE GENOMIC DNA]</scope>
    <source>
        <strain evidence="1 2">ACM 3522</strain>
    </source>
</reference>
<evidence type="ECO:0000313" key="1">
    <source>
        <dbReference type="EMBL" id="WEF35361.1"/>
    </source>
</evidence>
<sequence length="122" mass="13364">MGAALSAVAMVIWLVGDPRLIPETLAWGAFGGAWSLLFATKAQFSIRGAVGSEKAEIEKVLKDCLYTEQERVGQEKRFGQKLPAWLRWGDSDVTIVVRSGALVCTGPQLVIRRMRKVLLSSC</sequence>
<dbReference type="Proteomes" id="UP001216510">
    <property type="component" value="Chromosome"/>
</dbReference>
<gene>
    <name evidence="1" type="ORF">PX653_11585</name>
</gene>
<protein>
    <submittedName>
        <fullName evidence="1">Uncharacterized protein</fullName>
    </submittedName>
</protein>
<organism evidence="1 2">
    <name type="scientific">Pseudoduganella chitinolytica</name>
    <dbReference type="NCBI Taxonomy" id="34070"/>
    <lineage>
        <taxon>Bacteria</taxon>
        <taxon>Pseudomonadati</taxon>
        <taxon>Pseudomonadota</taxon>
        <taxon>Betaproteobacteria</taxon>
        <taxon>Burkholderiales</taxon>
        <taxon>Oxalobacteraceae</taxon>
        <taxon>Telluria group</taxon>
        <taxon>Pseudoduganella</taxon>
    </lineage>
</organism>
<accession>A0ABY8BKD2</accession>